<sequence length="335" mass="38024">MKILIVSDAWLPQINGVVRTLLTTRQFLETMGHQVLMVTPDLFKTIPCPTYPEIRLALRPTKKIEQLVQEFDPDTIHIATEGPLGLAARLFCARQRKRFTTSFHTKFPEYVHARFGIPTRWSYRLLRWFHGLSSRVMVATQSLRQELETQGFQNLAFWSRGVDIHLFRPQAKDFLNDVRPISLYVGRVAVEKNIEAFLKLKLAGTKYVVGHGPQLDLLKQQYPDVRFVGAKTGEELSRYYAAADVFVFPSRTDTFGLVLLESLASGTPVAAYPVPGPLDVIGESGAGCLDENLELAVQRALTIPAERCRYHAEQYSWQVCTQQFLENLCPIKKIS</sequence>
<dbReference type="RefSeq" id="WP_002685863.1">
    <property type="nucleotide sequence ID" value="NZ_JH600070.1"/>
</dbReference>
<dbReference type="PANTHER" id="PTHR45947">
    <property type="entry name" value="SULFOQUINOVOSYL TRANSFERASE SQD2"/>
    <property type="match status" value="1"/>
</dbReference>
<dbReference type="AlphaFoldDB" id="I3CGF3"/>
<dbReference type="InterPro" id="IPR028098">
    <property type="entry name" value="Glyco_trans_4-like_N"/>
</dbReference>
<evidence type="ECO:0000259" key="1">
    <source>
        <dbReference type="Pfam" id="PF13439"/>
    </source>
</evidence>
<proteinExistence type="predicted"/>
<evidence type="ECO:0000313" key="2">
    <source>
        <dbReference type="EMBL" id="EIJ42696.1"/>
    </source>
</evidence>
<gene>
    <name evidence="2" type="ORF">BegalDRAFT_1822</name>
</gene>
<dbReference type="Proteomes" id="UP000005744">
    <property type="component" value="Unassembled WGS sequence"/>
</dbReference>
<keyword evidence="2" id="KW-0808">Transferase</keyword>
<feature type="domain" description="Glycosyltransferase subfamily 4-like N-terminal" evidence="1">
    <location>
        <begin position="14"/>
        <end position="164"/>
    </location>
</feature>
<dbReference type="SUPFAM" id="SSF53756">
    <property type="entry name" value="UDP-Glycosyltransferase/glycogen phosphorylase"/>
    <property type="match status" value="1"/>
</dbReference>
<dbReference type="Pfam" id="PF13439">
    <property type="entry name" value="Glyco_transf_4"/>
    <property type="match status" value="1"/>
</dbReference>
<dbReference type="InterPro" id="IPR050194">
    <property type="entry name" value="Glycosyltransferase_grp1"/>
</dbReference>
<dbReference type="CDD" id="cd03814">
    <property type="entry name" value="GT4-like"/>
    <property type="match status" value="1"/>
</dbReference>
<keyword evidence="3" id="KW-1185">Reference proteome</keyword>
<dbReference type="STRING" id="395493.BegalDRAFT_1822"/>
<name>I3CGF3_9GAMM</name>
<dbReference type="OrthoDB" id="9802525at2"/>
<dbReference type="PANTHER" id="PTHR45947:SF3">
    <property type="entry name" value="SULFOQUINOVOSYL TRANSFERASE SQD2"/>
    <property type="match status" value="1"/>
</dbReference>
<organism evidence="2 3">
    <name type="scientific">Beggiatoa alba B18LD</name>
    <dbReference type="NCBI Taxonomy" id="395493"/>
    <lineage>
        <taxon>Bacteria</taxon>
        <taxon>Pseudomonadati</taxon>
        <taxon>Pseudomonadota</taxon>
        <taxon>Gammaproteobacteria</taxon>
        <taxon>Thiotrichales</taxon>
        <taxon>Thiotrichaceae</taxon>
        <taxon>Beggiatoa</taxon>
    </lineage>
</organism>
<dbReference type="GO" id="GO:0016757">
    <property type="term" value="F:glycosyltransferase activity"/>
    <property type="evidence" value="ECO:0007669"/>
    <property type="project" value="UniProtKB-ARBA"/>
</dbReference>
<protein>
    <submittedName>
        <fullName evidence="2">Glycosyltransferase</fullName>
    </submittedName>
</protein>
<dbReference type="Pfam" id="PF13692">
    <property type="entry name" value="Glyco_trans_1_4"/>
    <property type="match status" value="1"/>
</dbReference>
<evidence type="ECO:0000313" key="3">
    <source>
        <dbReference type="Proteomes" id="UP000005744"/>
    </source>
</evidence>
<dbReference type="Gene3D" id="3.40.50.2000">
    <property type="entry name" value="Glycogen Phosphorylase B"/>
    <property type="match status" value="2"/>
</dbReference>
<dbReference type="EMBL" id="JH600070">
    <property type="protein sequence ID" value="EIJ42696.1"/>
    <property type="molecule type" value="Genomic_DNA"/>
</dbReference>
<dbReference type="eggNOG" id="COG0438">
    <property type="taxonomic scope" value="Bacteria"/>
</dbReference>
<accession>I3CGF3</accession>
<reference evidence="2 3" key="1">
    <citation type="submission" date="2011-11" db="EMBL/GenBank/DDBJ databases">
        <title>Improved High-Quality Draft sequence of Beggiatoa alba B18lD.</title>
        <authorList>
            <consortium name="US DOE Joint Genome Institute"/>
            <person name="Lucas S."/>
            <person name="Han J."/>
            <person name="Lapidus A."/>
            <person name="Cheng J.-F."/>
            <person name="Goodwin L."/>
            <person name="Pitluck S."/>
            <person name="Peters L."/>
            <person name="Mikhailova N."/>
            <person name="Held B."/>
            <person name="Detter J.C."/>
            <person name="Han C."/>
            <person name="Tapia R."/>
            <person name="Land M."/>
            <person name="Hauser L."/>
            <person name="Kyrpides N."/>
            <person name="Ivanova N."/>
            <person name="Pagani I."/>
            <person name="Samuel K."/>
            <person name="Teske A."/>
            <person name="Mueller J."/>
            <person name="Woyke T."/>
        </authorList>
    </citation>
    <scope>NUCLEOTIDE SEQUENCE [LARGE SCALE GENOMIC DNA]</scope>
    <source>
        <strain evidence="2 3">B18LD</strain>
    </source>
</reference>
<dbReference type="HOGENOM" id="CLU_009583_2_0_6"/>